<feature type="coiled-coil region" evidence="1">
    <location>
        <begin position="20"/>
        <end position="54"/>
    </location>
</feature>
<feature type="coiled-coil region" evidence="1">
    <location>
        <begin position="189"/>
        <end position="309"/>
    </location>
</feature>
<dbReference type="AlphaFoldDB" id="A0A7S0MJB7"/>
<feature type="coiled-coil region" evidence="1">
    <location>
        <begin position="349"/>
        <end position="383"/>
    </location>
</feature>
<proteinExistence type="predicted"/>
<protein>
    <submittedName>
        <fullName evidence="2">Uncharacterized protein</fullName>
    </submittedName>
</protein>
<evidence type="ECO:0000256" key="1">
    <source>
        <dbReference type="SAM" id="Coils"/>
    </source>
</evidence>
<evidence type="ECO:0000313" key="2">
    <source>
        <dbReference type="EMBL" id="CAD8640271.1"/>
    </source>
</evidence>
<dbReference type="EMBL" id="HBEZ01032448">
    <property type="protein sequence ID" value="CAD8640271.1"/>
    <property type="molecule type" value="Transcribed_RNA"/>
</dbReference>
<reference evidence="2" key="1">
    <citation type="submission" date="2021-01" db="EMBL/GenBank/DDBJ databases">
        <authorList>
            <person name="Corre E."/>
            <person name="Pelletier E."/>
            <person name="Niang G."/>
            <person name="Scheremetjew M."/>
            <person name="Finn R."/>
            <person name="Kale V."/>
            <person name="Holt S."/>
            <person name="Cochrane G."/>
            <person name="Meng A."/>
            <person name="Brown T."/>
            <person name="Cohen L."/>
        </authorList>
    </citation>
    <scope>NUCLEOTIDE SEQUENCE</scope>
    <source>
        <strain evidence="2">CCAP979/52</strain>
    </source>
</reference>
<keyword evidence="1" id="KW-0175">Coiled coil</keyword>
<accession>A0A7S0MJB7</accession>
<organism evidence="2">
    <name type="scientific">Cryptomonas curvata</name>
    <dbReference type="NCBI Taxonomy" id="233186"/>
    <lineage>
        <taxon>Eukaryota</taxon>
        <taxon>Cryptophyceae</taxon>
        <taxon>Cryptomonadales</taxon>
        <taxon>Cryptomonadaceae</taxon>
        <taxon>Cryptomonas</taxon>
    </lineage>
</organism>
<name>A0A7S0MJB7_9CRYP</name>
<gene>
    <name evidence="2" type="ORF">CCUR1050_LOCUS17955</name>
</gene>
<sequence length="530" mass="61132">MLVSDLHCQNKKNPFLHCAAQDQDAKRKATERSLEQAEDALRSVQRENGQLKESLLACSKREAAAQDEMLALSQRHKEVFMATERALDNANQAIAARKEQGEDVAVLNQKLRMEMEMRADEQRRCADAIRNLQASQNQMAETFSKERSEFLGHLKASEESVRQLRIFSDQSARSQEEISKQLAIERESLRNVIKQKDVFENNLKECKDELEKARLSNSYLQKEVQQLAEELSSAKLRERALSIEENSWMRVDKPRLENQVINLQAELAAQRSEINRVRTLSDENSQQRVNQLKEELRLKEVLLLRERAEKDAALLELSVTNNTLKEDLQRVLVSSKHAERLNNLNLENTSRLEAEIKRLKQIQENLQDERNRLIETLESHQSKQMQYPQLIQGESNYSSIEMLSPSSNREAGSKNVPAFTESQKIRELNARCQELSALLDANTAEKQQRSKESKEVDGLKAALKEMHGQHMAKLESLTANHNLERQKDQKQILAFAGRINELEYLVQEKEQERKKAVLEMQGFKSALQQR</sequence>